<evidence type="ECO:0000313" key="3">
    <source>
        <dbReference type="Proteomes" id="UP000886822"/>
    </source>
</evidence>
<proteinExistence type="predicted"/>
<dbReference type="Proteomes" id="UP000886822">
    <property type="component" value="Unassembled WGS sequence"/>
</dbReference>
<reference evidence="2" key="1">
    <citation type="journal article" date="2021" name="PeerJ">
        <title>Extensive microbial diversity within the chicken gut microbiome revealed by metagenomics and culture.</title>
        <authorList>
            <person name="Gilroy R."/>
            <person name="Ravi A."/>
            <person name="Getino M."/>
            <person name="Pursley I."/>
            <person name="Horton D.L."/>
            <person name="Alikhan N.F."/>
            <person name="Baker D."/>
            <person name="Gharbi K."/>
            <person name="Hall N."/>
            <person name="Watson M."/>
            <person name="Adriaenssens E.M."/>
            <person name="Foster-Nyarko E."/>
            <person name="Jarju S."/>
            <person name="Secka A."/>
            <person name="Antonio M."/>
            <person name="Oren A."/>
            <person name="Chaudhuri R.R."/>
            <person name="La Ragione R."/>
            <person name="Hildebrand F."/>
            <person name="Pallen M.J."/>
        </authorList>
    </citation>
    <scope>NUCLEOTIDE SEQUENCE</scope>
    <source>
        <strain evidence="2">CHK173-259</strain>
    </source>
</reference>
<reference evidence="2" key="2">
    <citation type="submission" date="2021-04" db="EMBL/GenBank/DDBJ databases">
        <authorList>
            <person name="Gilroy R."/>
        </authorList>
    </citation>
    <scope>NUCLEOTIDE SEQUENCE</scope>
    <source>
        <strain evidence="2">CHK173-259</strain>
    </source>
</reference>
<keyword evidence="1" id="KW-0732">Signal</keyword>
<evidence type="ECO:0000256" key="1">
    <source>
        <dbReference type="SAM" id="SignalP"/>
    </source>
</evidence>
<name>A0A9D1QT10_9LACO</name>
<sequence>MFHKFRLSLAVAVLASLMGITTASASSYTWISGGALVFPQAYHNRSSATHYLMNWQHTRKYHNIKNYPHTTWYATYSVILSHKNKHAEYVYVTNQRHQVGGWIWHGFLAPGTATKQAAPASDGLHLSSPVTYNQQNQFDRVVRTKLQDDGYVYSSPLAMIMDYYWSNDLTPQTLPLADAFKIEHPKGLQLSQLSATSLDKLPNITHWIDPKNGNQQLEATGNGQLALSMATYVEQQLQAHHATQYALWSPLSGKLSQKTLNGHLILIMR</sequence>
<feature type="signal peptide" evidence="1">
    <location>
        <begin position="1"/>
        <end position="25"/>
    </location>
</feature>
<protein>
    <recommendedName>
        <fullName evidence="4">D-alanyl-D-alanine carboxypeptidase</fullName>
    </recommendedName>
</protein>
<comment type="caution">
    <text evidence="2">The sequence shown here is derived from an EMBL/GenBank/DDBJ whole genome shotgun (WGS) entry which is preliminary data.</text>
</comment>
<gene>
    <name evidence="2" type="ORF">H9875_07885</name>
</gene>
<dbReference type="AlphaFoldDB" id="A0A9D1QT10"/>
<evidence type="ECO:0008006" key="4">
    <source>
        <dbReference type="Google" id="ProtNLM"/>
    </source>
</evidence>
<accession>A0A9D1QT10</accession>
<organism evidence="2 3">
    <name type="scientific">Candidatus Levilactobacillus faecigallinarum</name>
    <dbReference type="NCBI Taxonomy" id="2838638"/>
    <lineage>
        <taxon>Bacteria</taxon>
        <taxon>Bacillati</taxon>
        <taxon>Bacillota</taxon>
        <taxon>Bacilli</taxon>
        <taxon>Lactobacillales</taxon>
        <taxon>Lactobacillaceae</taxon>
        <taxon>Levilactobacillus</taxon>
    </lineage>
</organism>
<dbReference type="EMBL" id="DXGJ01000062">
    <property type="protein sequence ID" value="HIW72528.1"/>
    <property type="molecule type" value="Genomic_DNA"/>
</dbReference>
<feature type="chain" id="PRO_5039110948" description="D-alanyl-D-alanine carboxypeptidase" evidence="1">
    <location>
        <begin position="26"/>
        <end position="269"/>
    </location>
</feature>
<evidence type="ECO:0000313" key="2">
    <source>
        <dbReference type="EMBL" id="HIW72528.1"/>
    </source>
</evidence>